<feature type="region of interest" description="Disordered" evidence="4">
    <location>
        <begin position="508"/>
        <end position="530"/>
    </location>
</feature>
<proteinExistence type="predicted"/>
<evidence type="ECO:0000256" key="5">
    <source>
        <dbReference type="SAM" id="Phobius"/>
    </source>
</evidence>
<dbReference type="SUPFAM" id="SSF52540">
    <property type="entry name" value="P-loop containing nucleoside triphosphate hydrolases"/>
    <property type="match status" value="1"/>
</dbReference>
<keyword evidence="5" id="KW-1133">Transmembrane helix</keyword>
<sequence length="530" mass="56840">MGVSRVGSWTSGLVVDRDAGWQQLRVAKASRRRSIAGRVVRLLVAGLRWLTVLVCGFAYHNPIPAALLALIGALLAFGLPWAALGAVLLAAAGVVAWFLLAPELFDRWVVSPGRRWWRRRRYAAAWADVMVAGRLVVTDRRRRELVPKVARIRQGRFADVLTVRLPNGITREAFAEHLDALAQAMRAREARIVPAPGRWAPGWLRNRAAAEFAPGVHKPGRVFVRLAFGDPLAHVIAGNQLADDGEDVDHSAVRVGRRDDGAEWRVSLLGTHVLLAGATGAGKGSVLWAILASMGPAIRAGTAQVVGLDPKGGMELGFGRELFRHLVTMDGPDAEDEAVAFLEGLAEEADRRAGMLAGRARTLSPSVELPFVLIIIDELASVTAFISDSKRRQRADAALGRLLTKGRAPGMCVVGALQDPRKDVVKWRDLFPTRIALRLVEAGQVDLVLGDGAHARGARCEAIATTTPGVGYVAEDGAAAITRVRAAYLTDEDIRRIAATYRPGPVDAGGGLRVVDSEPDHPPEAGDLAA</sequence>
<name>A0A239AQW1_9PSEU</name>
<dbReference type="InterPro" id="IPR027417">
    <property type="entry name" value="P-loop_NTPase"/>
</dbReference>
<dbReference type="InterPro" id="IPR002543">
    <property type="entry name" value="FtsK_dom"/>
</dbReference>
<evidence type="ECO:0000256" key="1">
    <source>
        <dbReference type="ARBA" id="ARBA00022741"/>
    </source>
</evidence>
<keyword evidence="8" id="KW-1185">Reference proteome</keyword>
<dbReference type="PANTHER" id="PTHR22683:SF41">
    <property type="entry name" value="DNA TRANSLOCASE FTSK"/>
    <property type="match status" value="1"/>
</dbReference>
<accession>A0A239AQW1</accession>
<dbReference type="CDD" id="cd01127">
    <property type="entry name" value="TrwB_TraG_TraD_VirD4"/>
    <property type="match status" value="1"/>
</dbReference>
<dbReference type="AlphaFoldDB" id="A0A239AQW1"/>
<dbReference type="GO" id="GO:0003677">
    <property type="term" value="F:DNA binding"/>
    <property type="evidence" value="ECO:0007669"/>
    <property type="project" value="InterPro"/>
</dbReference>
<protein>
    <submittedName>
        <fullName evidence="7">DNA segregation ATPase FtsK/SpoIIIE, S-DNA-T family</fullName>
    </submittedName>
</protein>
<keyword evidence="2 3" id="KW-0067">ATP-binding</keyword>
<evidence type="ECO:0000313" key="7">
    <source>
        <dbReference type="EMBL" id="SNR97444.1"/>
    </source>
</evidence>
<evidence type="ECO:0000256" key="4">
    <source>
        <dbReference type="SAM" id="MobiDB-lite"/>
    </source>
</evidence>
<dbReference type="Proteomes" id="UP000198348">
    <property type="component" value="Unassembled WGS sequence"/>
</dbReference>
<organism evidence="7 8">
    <name type="scientific">Haloechinothrix alba</name>
    <dbReference type="NCBI Taxonomy" id="664784"/>
    <lineage>
        <taxon>Bacteria</taxon>
        <taxon>Bacillati</taxon>
        <taxon>Actinomycetota</taxon>
        <taxon>Actinomycetes</taxon>
        <taxon>Pseudonocardiales</taxon>
        <taxon>Pseudonocardiaceae</taxon>
        <taxon>Haloechinothrix</taxon>
    </lineage>
</organism>
<feature type="transmembrane region" description="Helical" evidence="5">
    <location>
        <begin position="39"/>
        <end position="60"/>
    </location>
</feature>
<dbReference type="OrthoDB" id="3217500at2"/>
<dbReference type="PANTHER" id="PTHR22683">
    <property type="entry name" value="SPORULATION PROTEIN RELATED"/>
    <property type="match status" value="1"/>
</dbReference>
<dbReference type="InterPro" id="IPR050206">
    <property type="entry name" value="FtsK/SpoIIIE/SftA"/>
</dbReference>
<evidence type="ECO:0000259" key="6">
    <source>
        <dbReference type="PROSITE" id="PS50901"/>
    </source>
</evidence>
<dbReference type="PROSITE" id="PS50901">
    <property type="entry name" value="FTSK"/>
    <property type="match status" value="1"/>
</dbReference>
<feature type="binding site" evidence="3">
    <location>
        <begin position="277"/>
        <end position="284"/>
    </location>
    <ligand>
        <name>ATP</name>
        <dbReference type="ChEBI" id="CHEBI:30616"/>
    </ligand>
</feature>
<feature type="compositionally biased region" description="Basic and acidic residues" evidence="4">
    <location>
        <begin position="515"/>
        <end position="524"/>
    </location>
</feature>
<keyword evidence="1 3" id="KW-0547">Nucleotide-binding</keyword>
<dbReference type="Pfam" id="PF01580">
    <property type="entry name" value="FtsK_SpoIIIE"/>
    <property type="match status" value="1"/>
</dbReference>
<feature type="transmembrane region" description="Helical" evidence="5">
    <location>
        <begin position="120"/>
        <end position="137"/>
    </location>
</feature>
<reference evidence="7 8" key="1">
    <citation type="submission" date="2017-06" db="EMBL/GenBank/DDBJ databases">
        <authorList>
            <person name="Kim H.J."/>
            <person name="Triplett B.A."/>
        </authorList>
    </citation>
    <scope>NUCLEOTIDE SEQUENCE [LARGE SCALE GENOMIC DNA]</scope>
    <source>
        <strain evidence="7 8">DSM 45207</strain>
    </source>
</reference>
<evidence type="ECO:0000256" key="3">
    <source>
        <dbReference type="PROSITE-ProRule" id="PRU00289"/>
    </source>
</evidence>
<dbReference type="EMBL" id="FZNW01000051">
    <property type="protein sequence ID" value="SNR97444.1"/>
    <property type="molecule type" value="Genomic_DNA"/>
</dbReference>
<keyword evidence="5" id="KW-0812">Transmembrane</keyword>
<dbReference type="GO" id="GO:0005524">
    <property type="term" value="F:ATP binding"/>
    <property type="evidence" value="ECO:0007669"/>
    <property type="project" value="UniProtKB-UniRule"/>
</dbReference>
<keyword evidence="5" id="KW-0472">Membrane</keyword>
<gene>
    <name evidence="7" type="ORF">SAMN06265360_1513</name>
</gene>
<evidence type="ECO:0000256" key="2">
    <source>
        <dbReference type="ARBA" id="ARBA00022840"/>
    </source>
</evidence>
<dbReference type="Gene3D" id="3.40.50.300">
    <property type="entry name" value="P-loop containing nucleotide triphosphate hydrolases"/>
    <property type="match status" value="1"/>
</dbReference>
<evidence type="ECO:0000313" key="8">
    <source>
        <dbReference type="Proteomes" id="UP000198348"/>
    </source>
</evidence>
<feature type="domain" description="FtsK" evidence="6">
    <location>
        <begin position="250"/>
        <end position="446"/>
    </location>
</feature>
<feature type="transmembrane region" description="Helical" evidence="5">
    <location>
        <begin position="66"/>
        <end position="99"/>
    </location>
</feature>